<organism evidence="2 3">
    <name type="scientific">Trema orientale</name>
    <name type="common">Charcoal tree</name>
    <name type="synonym">Celtis orientalis</name>
    <dbReference type="NCBI Taxonomy" id="63057"/>
    <lineage>
        <taxon>Eukaryota</taxon>
        <taxon>Viridiplantae</taxon>
        <taxon>Streptophyta</taxon>
        <taxon>Embryophyta</taxon>
        <taxon>Tracheophyta</taxon>
        <taxon>Spermatophyta</taxon>
        <taxon>Magnoliopsida</taxon>
        <taxon>eudicotyledons</taxon>
        <taxon>Gunneridae</taxon>
        <taxon>Pentapetalae</taxon>
        <taxon>rosids</taxon>
        <taxon>fabids</taxon>
        <taxon>Rosales</taxon>
        <taxon>Cannabaceae</taxon>
        <taxon>Trema</taxon>
    </lineage>
</organism>
<name>A0A2P5CDT2_TREOI</name>
<evidence type="ECO:0000256" key="1">
    <source>
        <dbReference type="SAM" id="MobiDB-lite"/>
    </source>
</evidence>
<dbReference type="InParanoid" id="A0A2P5CDT2"/>
<feature type="region of interest" description="Disordered" evidence="1">
    <location>
        <begin position="1"/>
        <end position="22"/>
    </location>
</feature>
<dbReference type="EMBL" id="JXTC01000377">
    <property type="protein sequence ID" value="PON59219.1"/>
    <property type="molecule type" value="Genomic_DNA"/>
</dbReference>
<dbReference type="AlphaFoldDB" id="A0A2P5CDT2"/>
<reference evidence="3" key="1">
    <citation type="submission" date="2016-06" db="EMBL/GenBank/DDBJ databases">
        <title>Parallel loss of symbiosis genes in relatives of nitrogen-fixing non-legume Parasponia.</title>
        <authorList>
            <person name="Van Velzen R."/>
            <person name="Holmer R."/>
            <person name="Bu F."/>
            <person name="Rutten L."/>
            <person name="Van Zeijl A."/>
            <person name="Liu W."/>
            <person name="Santuari L."/>
            <person name="Cao Q."/>
            <person name="Sharma T."/>
            <person name="Shen D."/>
            <person name="Roswanjaya Y."/>
            <person name="Wardhani T."/>
            <person name="Kalhor M.S."/>
            <person name="Jansen J."/>
            <person name="Van den Hoogen J."/>
            <person name="Gungor B."/>
            <person name="Hartog M."/>
            <person name="Hontelez J."/>
            <person name="Verver J."/>
            <person name="Yang W.-C."/>
            <person name="Schijlen E."/>
            <person name="Repin R."/>
            <person name="Schilthuizen M."/>
            <person name="Schranz E."/>
            <person name="Heidstra R."/>
            <person name="Miyata K."/>
            <person name="Fedorova E."/>
            <person name="Kohlen W."/>
            <person name="Bisseling T."/>
            <person name="Smit S."/>
            <person name="Geurts R."/>
        </authorList>
    </citation>
    <scope>NUCLEOTIDE SEQUENCE [LARGE SCALE GENOMIC DNA]</scope>
    <source>
        <strain evidence="3">cv. RG33-2</strain>
    </source>
</reference>
<proteinExistence type="predicted"/>
<protein>
    <submittedName>
        <fullName evidence="2">Uncharacterized protein</fullName>
    </submittedName>
</protein>
<feature type="non-terminal residue" evidence="2">
    <location>
        <position position="1"/>
    </location>
</feature>
<sequence length="131" mass="15133">DRDEDSEARSRPTRGVLTEESGDICVPRRRRHRRHCRAAFYASNEDQSLRGGERTGSSRTRRTGFERLALDNSMDMYVPRMSEHLGTMDLRERLNQRMRETQVHCPLPQQGCKLALQMGPALPIALVIPEW</sequence>
<keyword evidence="3" id="KW-1185">Reference proteome</keyword>
<gene>
    <name evidence="2" type="ORF">TorRG33x02_288810</name>
</gene>
<evidence type="ECO:0000313" key="2">
    <source>
        <dbReference type="EMBL" id="PON59219.1"/>
    </source>
</evidence>
<dbReference type="Proteomes" id="UP000237000">
    <property type="component" value="Unassembled WGS sequence"/>
</dbReference>
<accession>A0A2P5CDT2</accession>
<comment type="caution">
    <text evidence="2">The sequence shown here is derived from an EMBL/GenBank/DDBJ whole genome shotgun (WGS) entry which is preliminary data.</text>
</comment>
<feature type="region of interest" description="Disordered" evidence="1">
    <location>
        <begin position="43"/>
        <end position="63"/>
    </location>
</feature>
<evidence type="ECO:0000313" key="3">
    <source>
        <dbReference type="Proteomes" id="UP000237000"/>
    </source>
</evidence>